<feature type="region of interest" description="Disordered" evidence="1">
    <location>
        <begin position="300"/>
        <end position="322"/>
    </location>
</feature>
<evidence type="ECO:0000313" key="3">
    <source>
        <dbReference type="Proteomes" id="UP000835052"/>
    </source>
</evidence>
<name>A0A8S1GR64_9PELO</name>
<dbReference type="EMBL" id="CAJGYM010000001">
    <property type="protein sequence ID" value="CAD6184230.1"/>
    <property type="molecule type" value="Genomic_DNA"/>
</dbReference>
<keyword evidence="3" id="KW-1185">Reference proteome</keyword>
<evidence type="ECO:0000313" key="2">
    <source>
        <dbReference type="EMBL" id="CAD6184230.1"/>
    </source>
</evidence>
<dbReference type="Proteomes" id="UP000835052">
    <property type="component" value="Unassembled WGS sequence"/>
</dbReference>
<protein>
    <submittedName>
        <fullName evidence="2">Uncharacterized protein</fullName>
    </submittedName>
</protein>
<evidence type="ECO:0000256" key="1">
    <source>
        <dbReference type="SAM" id="MobiDB-lite"/>
    </source>
</evidence>
<reference evidence="2" key="1">
    <citation type="submission" date="2020-10" db="EMBL/GenBank/DDBJ databases">
        <authorList>
            <person name="Kikuchi T."/>
        </authorList>
    </citation>
    <scope>NUCLEOTIDE SEQUENCE</scope>
    <source>
        <strain evidence="2">NKZ352</strain>
    </source>
</reference>
<accession>A0A8S1GR64</accession>
<feature type="compositionally biased region" description="Basic and acidic residues" evidence="1">
    <location>
        <begin position="59"/>
        <end position="72"/>
    </location>
</feature>
<sequence length="334" mass="37772">MCQSINVSFLLISINRILDTSQTQCNSEKMCISKLRNKRNDSGRIMVSSDQFQIAKQTSLKEKKTESDKDTGRNNGSKKAKTDEEITQEEDPSVSVDRMNQVCKAYGAAPNPRMVRLMSKHPVPSPGNKLEKYGDITFHILTPTGSEPEKRPAALDDTEKPKYRYGHRTRTGGDFRLRDETKLEPITEENYISNIQDMEYMARDMLRTLGKNGIPQPVQLKNLKCEPSSDLTLLANNDRFSRANLLPNTFISNAVSIARPTEVDHLHTAKDLYAKQVSVVLPPIDLEEFHEMKCMLSASRKSARQNQLTPKKEEKPNSKSKGVLTCEEISCHEI</sequence>
<feature type="region of interest" description="Disordered" evidence="1">
    <location>
        <begin position="42"/>
        <end position="94"/>
    </location>
</feature>
<dbReference type="AlphaFoldDB" id="A0A8S1GR64"/>
<proteinExistence type="predicted"/>
<organism evidence="2 3">
    <name type="scientific">Caenorhabditis auriculariae</name>
    <dbReference type="NCBI Taxonomy" id="2777116"/>
    <lineage>
        <taxon>Eukaryota</taxon>
        <taxon>Metazoa</taxon>
        <taxon>Ecdysozoa</taxon>
        <taxon>Nematoda</taxon>
        <taxon>Chromadorea</taxon>
        <taxon>Rhabditida</taxon>
        <taxon>Rhabditina</taxon>
        <taxon>Rhabditomorpha</taxon>
        <taxon>Rhabditoidea</taxon>
        <taxon>Rhabditidae</taxon>
        <taxon>Peloderinae</taxon>
        <taxon>Caenorhabditis</taxon>
    </lineage>
</organism>
<feature type="compositionally biased region" description="Polar residues" evidence="1">
    <location>
        <begin position="48"/>
        <end position="58"/>
    </location>
</feature>
<gene>
    <name evidence="2" type="ORF">CAUJ_LOCUS149</name>
</gene>
<comment type="caution">
    <text evidence="2">The sequence shown here is derived from an EMBL/GenBank/DDBJ whole genome shotgun (WGS) entry which is preliminary data.</text>
</comment>